<dbReference type="EMBL" id="VULT01000002">
    <property type="protein sequence ID" value="MSS16572.1"/>
    <property type="molecule type" value="Genomic_DNA"/>
</dbReference>
<gene>
    <name evidence="1" type="ORF">FYJ29_02115</name>
</gene>
<comment type="caution">
    <text evidence="1">The sequence shown here is derived from an EMBL/GenBank/DDBJ whole genome shotgun (WGS) entry which is preliminary data.</text>
</comment>
<keyword evidence="2" id="KW-1185">Reference proteome</keyword>
<sequence length="111" mass="12624">MANKRQLKKAIKYACGEIAGQCIVAANTLENTDVDQWDNIVINVALLQQEAVNRVSVDYDKTPSDFENRKAYNKARRAYFKQVEKALADYMHTQTEKVVEAMNALMPKAQK</sequence>
<accession>A0A6L5XDD1</accession>
<proteinExistence type="predicted"/>
<reference evidence="1 2" key="1">
    <citation type="submission" date="2019-08" db="EMBL/GenBank/DDBJ databases">
        <title>In-depth cultivation of the pig gut microbiome towards novel bacterial diversity and tailored functional studies.</title>
        <authorList>
            <person name="Wylensek D."/>
            <person name="Hitch T.C.A."/>
            <person name="Clavel T."/>
        </authorList>
    </citation>
    <scope>NUCLEOTIDE SEQUENCE [LARGE SCALE GENOMIC DNA]</scope>
    <source>
        <strain evidence="1 2">Oil-RF-744-WCA-WT-10</strain>
    </source>
</reference>
<evidence type="ECO:0000313" key="1">
    <source>
        <dbReference type="EMBL" id="MSS16572.1"/>
    </source>
</evidence>
<protein>
    <submittedName>
        <fullName evidence="1">Uncharacterized protein</fullName>
    </submittedName>
</protein>
<dbReference type="RefSeq" id="WP_154326859.1">
    <property type="nucleotide sequence ID" value="NZ_CP045696.1"/>
</dbReference>
<dbReference type="AlphaFoldDB" id="A0A6L5XDD1"/>
<name>A0A6L5XDD1_9BACT</name>
<dbReference type="Proteomes" id="UP000483362">
    <property type="component" value="Unassembled WGS sequence"/>
</dbReference>
<evidence type="ECO:0000313" key="2">
    <source>
        <dbReference type="Proteomes" id="UP000483362"/>
    </source>
</evidence>
<organism evidence="1 2">
    <name type="scientific">Sodaliphilus pleomorphus</name>
    <dbReference type="NCBI Taxonomy" id="2606626"/>
    <lineage>
        <taxon>Bacteria</taxon>
        <taxon>Pseudomonadati</taxon>
        <taxon>Bacteroidota</taxon>
        <taxon>Bacteroidia</taxon>
        <taxon>Bacteroidales</taxon>
        <taxon>Muribaculaceae</taxon>
        <taxon>Sodaliphilus</taxon>
    </lineage>
</organism>